<feature type="binding site" evidence="12">
    <location>
        <position position="130"/>
    </location>
    <ligand>
        <name>Mg(2+)</name>
        <dbReference type="ChEBI" id="CHEBI:18420"/>
    </ligand>
</feature>
<proteinExistence type="inferred from homology"/>
<evidence type="ECO:0000256" key="7">
    <source>
        <dbReference type="ARBA" id="ARBA00022840"/>
    </source>
</evidence>
<feature type="binding site" evidence="12">
    <location>
        <position position="171"/>
    </location>
    <ligand>
        <name>Mg(2+)</name>
        <dbReference type="ChEBI" id="CHEBI:18420"/>
    </ligand>
</feature>
<dbReference type="PANTHER" id="PTHR10210:SF41">
    <property type="entry name" value="RIBOSE-PHOSPHATE PYROPHOSPHOKINASE 1, CHLOROPLASTIC"/>
    <property type="match status" value="1"/>
</dbReference>
<name>A0A4R1GBD1_9BACT</name>
<dbReference type="UniPathway" id="UPA00087">
    <property type="reaction ID" value="UER00172"/>
</dbReference>
<dbReference type="InterPro" id="IPR005946">
    <property type="entry name" value="Rib-P_diPkinase"/>
</dbReference>
<dbReference type="SUPFAM" id="SSF53271">
    <property type="entry name" value="PRTase-like"/>
    <property type="match status" value="1"/>
</dbReference>
<keyword evidence="7 12" id="KW-0067">ATP-binding</keyword>
<dbReference type="PANTHER" id="PTHR10210">
    <property type="entry name" value="RIBOSE-PHOSPHATE DIPHOSPHOKINASE FAMILY MEMBER"/>
    <property type="match status" value="1"/>
</dbReference>
<evidence type="ECO:0000256" key="9">
    <source>
        <dbReference type="ARBA" id="ARBA00049535"/>
    </source>
</evidence>
<dbReference type="SMART" id="SM01400">
    <property type="entry name" value="Pribosyltran_N"/>
    <property type="match status" value="1"/>
</dbReference>
<feature type="binding site" evidence="12">
    <location>
        <position position="196"/>
    </location>
    <ligand>
        <name>D-ribose 5-phosphate</name>
        <dbReference type="ChEBI" id="CHEBI:78346"/>
    </ligand>
</feature>
<accession>A0A4R1GBD1</accession>
<dbReference type="AlphaFoldDB" id="A0A4R1GBD1"/>
<evidence type="ECO:0000256" key="2">
    <source>
        <dbReference type="ARBA" id="ARBA00022679"/>
    </source>
</evidence>
<evidence type="ECO:0000256" key="12">
    <source>
        <dbReference type="HAMAP-Rule" id="MF_00583"/>
    </source>
</evidence>
<keyword evidence="3 12" id="KW-0479">Metal-binding</keyword>
<dbReference type="NCBIfam" id="TIGR01251">
    <property type="entry name" value="ribP_PPkin"/>
    <property type="match status" value="1"/>
</dbReference>
<dbReference type="GO" id="GO:0004749">
    <property type="term" value="F:ribose phosphate diphosphokinase activity"/>
    <property type="evidence" value="ECO:0007669"/>
    <property type="project" value="UniProtKB-UniRule"/>
</dbReference>
<dbReference type="GO" id="GO:0006164">
    <property type="term" value="P:purine nucleotide biosynthetic process"/>
    <property type="evidence" value="ECO:0007669"/>
    <property type="project" value="TreeGrafter"/>
</dbReference>
<dbReference type="InterPro" id="IPR029099">
    <property type="entry name" value="Pribosyltran_N"/>
</dbReference>
<keyword evidence="2 12" id="KW-0808">Transferase</keyword>
<feature type="binding site" evidence="12">
    <location>
        <begin position="224"/>
        <end position="228"/>
    </location>
    <ligand>
        <name>D-ribose 5-phosphate</name>
        <dbReference type="ChEBI" id="CHEBI:78346"/>
    </ligand>
</feature>
<dbReference type="InterPro" id="IPR000836">
    <property type="entry name" value="PRTase_dom"/>
</dbReference>
<dbReference type="GO" id="GO:0006015">
    <property type="term" value="P:5-phosphoribose 1-diphosphate biosynthetic process"/>
    <property type="evidence" value="ECO:0007669"/>
    <property type="project" value="UniProtKB-UniRule"/>
</dbReference>
<evidence type="ECO:0000256" key="3">
    <source>
        <dbReference type="ARBA" id="ARBA00022723"/>
    </source>
</evidence>
<feature type="binding site" evidence="12">
    <location>
        <begin position="96"/>
        <end position="97"/>
    </location>
    <ligand>
        <name>ATP</name>
        <dbReference type="ChEBI" id="CHEBI:30616"/>
    </ligand>
</feature>
<dbReference type="Gene3D" id="3.40.50.2020">
    <property type="match status" value="2"/>
</dbReference>
<dbReference type="InterPro" id="IPR029057">
    <property type="entry name" value="PRTase-like"/>
</dbReference>
<keyword evidence="5 12" id="KW-0547">Nucleotide-binding</keyword>
<keyword evidence="6 12" id="KW-0418">Kinase</keyword>
<dbReference type="RefSeq" id="WP_132527067.1">
    <property type="nucleotide sequence ID" value="NZ_SMFV01000004.1"/>
</dbReference>
<organism evidence="14 15">
    <name type="scientific">Phorcysia thermohydrogeniphila</name>
    <dbReference type="NCBI Taxonomy" id="936138"/>
    <lineage>
        <taxon>Bacteria</taxon>
        <taxon>Pseudomonadati</taxon>
        <taxon>Aquificota</taxon>
        <taxon>Aquificia</taxon>
        <taxon>Desulfurobacteriales</taxon>
        <taxon>Desulfurobacteriaceae</taxon>
        <taxon>Phorcysia</taxon>
    </lineage>
</organism>
<dbReference type="InterPro" id="IPR037515">
    <property type="entry name" value="Rib-P_diPkinase_bac"/>
</dbReference>
<dbReference type="Proteomes" id="UP000295777">
    <property type="component" value="Unassembled WGS sequence"/>
</dbReference>
<comment type="subunit">
    <text evidence="12">Homohexamer.</text>
</comment>
<reference evidence="14 15" key="1">
    <citation type="submission" date="2019-03" db="EMBL/GenBank/DDBJ databases">
        <title>Genomic Encyclopedia of Archaeal and Bacterial Type Strains, Phase II (KMG-II): from individual species to whole genera.</title>
        <authorList>
            <person name="Goeker M."/>
        </authorList>
    </citation>
    <scope>NUCLEOTIDE SEQUENCE [LARGE SCALE GENOMIC DNA]</scope>
    <source>
        <strain evidence="14 15">DSM 24425</strain>
    </source>
</reference>
<dbReference type="FunFam" id="3.40.50.2020:FF:000002">
    <property type="entry name" value="Ribose-phosphate pyrophosphokinase"/>
    <property type="match status" value="1"/>
</dbReference>
<keyword evidence="8 12" id="KW-0460">Magnesium</keyword>
<comment type="catalytic activity">
    <reaction evidence="9 12">
        <text>D-ribose 5-phosphate + ATP = 5-phospho-alpha-D-ribose 1-diphosphate + AMP + H(+)</text>
        <dbReference type="Rhea" id="RHEA:15609"/>
        <dbReference type="ChEBI" id="CHEBI:15378"/>
        <dbReference type="ChEBI" id="CHEBI:30616"/>
        <dbReference type="ChEBI" id="CHEBI:58017"/>
        <dbReference type="ChEBI" id="CHEBI:78346"/>
        <dbReference type="ChEBI" id="CHEBI:456215"/>
        <dbReference type="EC" id="2.7.6.1"/>
    </reaction>
</comment>
<evidence type="ECO:0000313" key="15">
    <source>
        <dbReference type="Proteomes" id="UP000295777"/>
    </source>
</evidence>
<keyword evidence="4 12" id="KW-0545">Nucleotide biosynthesis</keyword>
<evidence type="ECO:0000256" key="6">
    <source>
        <dbReference type="ARBA" id="ARBA00022777"/>
    </source>
</evidence>
<sequence>MKKLKLMTGNSNPELAKAVAEKLGVPLADVTVGRFSDGEIQVVINESVRDCDVFVIQSLCRPVNDNIMELLILTDALKRASAGRIAAVIPYYAYGRQDRRVNPRDPISAKLLADLLTTAGVNHVVVIDLHARQIEGFFNIPVNRLEARPVITEYFLSQGIGGEDTVVVSPDIGGVARARNFAKVLGSPIAIIDKRRPKPNVSEVMNIVGEVEGKKAIIIDDIIDTAGTIVNAARAIKEKGAKEVYAACTHPVFSGPAIDRLSKAVEEGVIKEVVVTDTIPLQQSFPGVKVLSVAETIAEAIKRIHSGESITNMFED</sequence>
<keyword evidence="12" id="KW-0963">Cytoplasm</keyword>
<evidence type="ECO:0000256" key="5">
    <source>
        <dbReference type="ARBA" id="ARBA00022741"/>
    </source>
</evidence>
<comment type="pathway">
    <text evidence="1 12">Metabolic intermediate biosynthesis; 5-phospho-alpha-D-ribose 1-diphosphate biosynthesis; 5-phospho-alpha-D-ribose 1-diphosphate from D-ribose 5-phosphate (route I): step 1/1.</text>
</comment>
<protein>
    <recommendedName>
        <fullName evidence="12">Ribose-phosphate pyrophosphokinase</fullName>
        <shortName evidence="12">RPPK</shortName>
        <ecNumber evidence="12">2.7.6.1</ecNumber>
    </recommendedName>
    <alternativeName>
        <fullName evidence="12">5-phospho-D-ribosyl alpha-1-diphosphate synthase</fullName>
    </alternativeName>
    <alternativeName>
        <fullName evidence="12">Phosphoribosyl diphosphate synthase</fullName>
    </alternativeName>
    <alternativeName>
        <fullName evidence="12">Phosphoribosyl pyrophosphate synthase</fullName>
        <shortName evidence="12">P-Rib-PP synthase</shortName>
        <shortName evidence="12">PRPP synthase</shortName>
        <shortName evidence="12">PRPPase</shortName>
    </alternativeName>
</protein>
<comment type="cofactor">
    <cofactor evidence="12">
        <name>Mg(2+)</name>
        <dbReference type="ChEBI" id="CHEBI:18420"/>
    </cofactor>
    <text evidence="12">Binds 2 Mg(2+) ions per subunit.</text>
</comment>
<evidence type="ECO:0000256" key="4">
    <source>
        <dbReference type="ARBA" id="ARBA00022727"/>
    </source>
</evidence>
<dbReference type="GO" id="GO:0005737">
    <property type="term" value="C:cytoplasm"/>
    <property type="evidence" value="ECO:0007669"/>
    <property type="project" value="UniProtKB-SubCell"/>
</dbReference>
<evidence type="ECO:0000256" key="11">
    <source>
        <dbReference type="ARBA" id="ARBA00061444"/>
    </source>
</evidence>
<dbReference type="GO" id="GO:0002189">
    <property type="term" value="C:ribose phosphate diphosphokinase complex"/>
    <property type="evidence" value="ECO:0007669"/>
    <property type="project" value="TreeGrafter"/>
</dbReference>
<dbReference type="NCBIfam" id="NF002320">
    <property type="entry name" value="PRK01259.1"/>
    <property type="match status" value="1"/>
</dbReference>
<dbReference type="EMBL" id="SMFV01000004">
    <property type="protein sequence ID" value="TCK04021.1"/>
    <property type="molecule type" value="Genomic_DNA"/>
</dbReference>
<evidence type="ECO:0000256" key="10">
    <source>
        <dbReference type="ARBA" id="ARBA00054914"/>
    </source>
</evidence>
<feature type="binding site" evidence="12">
    <location>
        <position position="220"/>
    </location>
    <ligand>
        <name>D-ribose 5-phosphate</name>
        <dbReference type="ChEBI" id="CHEBI:78346"/>
    </ligand>
</feature>
<dbReference type="Pfam" id="PF13793">
    <property type="entry name" value="Pribosyltran_N"/>
    <property type="match status" value="1"/>
</dbReference>
<dbReference type="FunFam" id="3.40.50.2020:FF:000001">
    <property type="entry name" value="Ribose-phosphate pyrophosphokinase"/>
    <property type="match status" value="1"/>
</dbReference>
<feature type="domain" description="Ribose-phosphate pyrophosphokinase N-terminal" evidence="13">
    <location>
        <begin position="4"/>
        <end position="120"/>
    </location>
</feature>
<dbReference type="GO" id="GO:0005524">
    <property type="term" value="F:ATP binding"/>
    <property type="evidence" value="ECO:0007669"/>
    <property type="project" value="UniProtKB-KW"/>
</dbReference>
<dbReference type="CDD" id="cd06223">
    <property type="entry name" value="PRTases_typeI"/>
    <property type="match status" value="1"/>
</dbReference>
<dbReference type="GO" id="GO:0000287">
    <property type="term" value="F:magnesium ion binding"/>
    <property type="evidence" value="ECO:0007669"/>
    <property type="project" value="UniProtKB-UniRule"/>
</dbReference>
<comment type="similarity">
    <text evidence="11 12">Belongs to the ribose-phosphate pyrophosphokinase family. Class I subfamily.</text>
</comment>
<dbReference type="Pfam" id="PF14572">
    <property type="entry name" value="Pribosyl_synth"/>
    <property type="match status" value="1"/>
</dbReference>
<comment type="function">
    <text evidence="10 12">Involved in the biosynthesis of the central metabolite phospho-alpha-D-ribosyl-1-pyrophosphate (PRPP) via the transfer of pyrophosphoryl group from ATP to 1-hydroxyl of ribose-5-phosphate (Rib-5-P).</text>
</comment>
<evidence type="ECO:0000256" key="8">
    <source>
        <dbReference type="ARBA" id="ARBA00022842"/>
    </source>
</evidence>
<keyword evidence="15" id="KW-1185">Reference proteome</keyword>
<feature type="binding site" evidence="12">
    <location>
        <begin position="37"/>
        <end position="39"/>
    </location>
    <ligand>
        <name>ATP</name>
        <dbReference type="ChEBI" id="CHEBI:30616"/>
    </ligand>
</feature>
<comment type="caution">
    <text evidence="14">The sequence shown here is derived from an EMBL/GenBank/DDBJ whole genome shotgun (WGS) entry which is preliminary data.</text>
</comment>
<evidence type="ECO:0000259" key="13">
    <source>
        <dbReference type="Pfam" id="PF13793"/>
    </source>
</evidence>
<gene>
    <name evidence="12" type="primary">prs</name>
    <name evidence="14" type="ORF">CLV27_1338</name>
</gene>
<dbReference type="EC" id="2.7.6.1" evidence="12"/>
<dbReference type="GO" id="GO:0016301">
    <property type="term" value="F:kinase activity"/>
    <property type="evidence" value="ECO:0007669"/>
    <property type="project" value="UniProtKB-KW"/>
</dbReference>
<feature type="active site" evidence="12">
    <location>
        <position position="194"/>
    </location>
</feature>
<dbReference type="HAMAP" id="MF_00583_B">
    <property type="entry name" value="RibP_PPkinase_B"/>
    <property type="match status" value="1"/>
</dbReference>
<evidence type="ECO:0000256" key="1">
    <source>
        <dbReference type="ARBA" id="ARBA00004996"/>
    </source>
</evidence>
<comment type="subcellular location">
    <subcellularLocation>
        <location evidence="12">Cytoplasm</location>
    </subcellularLocation>
</comment>
<evidence type="ECO:0000313" key="14">
    <source>
        <dbReference type="EMBL" id="TCK04021.1"/>
    </source>
</evidence>
<dbReference type="OrthoDB" id="9777067at2"/>